<evidence type="ECO:0000256" key="1">
    <source>
        <dbReference type="ARBA" id="ARBA00023015"/>
    </source>
</evidence>
<dbReference type="InterPro" id="IPR036388">
    <property type="entry name" value="WH-like_DNA-bd_sf"/>
</dbReference>
<dbReference type="InterPro" id="IPR029016">
    <property type="entry name" value="GAF-like_dom_sf"/>
</dbReference>
<name>A0ABR4RAG7_BORBO</name>
<dbReference type="EMBL" id="JGWH01000175">
    <property type="protein sequence ID" value="KCV30670.1"/>
    <property type="molecule type" value="Genomic_DNA"/>
</dbReference>
<reference evidence="6 7" key="1">
    <citation type="submission" date="2014-03" db="EMBL/GenBank/DDBJ databases">
        <title>Genome sequence of Bordetella bronchiseptica.</title>
        <authorList>
            <person name="Harvill E."/>
            <person name="Goodfield L.L."/>
            <person name="Ivanov Y.V."/>
            <person name="Meyer J.A."/>
            <person name="Muse S.J."/>
            <person name="Jacobs N."/>
            <person name="Bendor L."/>
            <person name="Smallridge W.E."/>
            <person name="Brinkac L.M."/>
            <person name="Sanka R."/>
            <person name="Kim M."/>
            <person name="Losada L."/>
        </authorList>
    </citation>
    <scope>NUCLEOTIDE SEQUENCE [LARGE SCALE GENOMIC DNA]</scope>
    <source>
        <strain evidence="6 7">00-P-2796</strain>
    </source>
</reference>
<evidence type="ECO:0000259" key="5">
    <source>
        <dbReference type="PROSITE" id="PS51078"/>
    </source>
</evidence>
<dbReference type="SUPFAM" id="SSF55781">
    <property type="entry name" value="GAF domain-like"/>
    <property type="match status" value="1"/>
</dbReference>
<evidence type="ECO:0000256" key="2">
    <source>
        <dbReference type="ARBA" id="ARBA00023125"/>
    </source>
</evidence>
<dbReference type="InterPro" id="IPR005471">
    <property type="entry name" value="Tscrpt_reg_IclR_N"/>
</dbReference>
<dbReference type="InterPro" id="IPR014757">
    <property type="entry name" value="Tscrpt_reg_IclR_C"/>
</dbReference>
<dbReference type="InterPro" id="IPR036390">
    <property type="entry name" value="WH_DNA-bd_sf"/>
</dbReference>
<dbReference type="Gene3D" id="1.10.10.10">
    <property type="entry name" value="Winged helix-like DNA-binding domain superfamily/Winged helix DNA-binding domain"/>
    <property type="match status" value="1"/>
</dbReference>
<protein>
    <submittedName>
        <fullName evidence="6">Transcriptional regulator, IclR family, C-terminal domain protein</fullName>
    </submittedName>
</protein>
<evidence type="ECO:0000259" key="4">
    <source>
        <dbReference type="PROSITE" id="PS51077"/>
    </source>
</evidence>
<keyword evidence="7" id="KW-1185">Reference proteome</keyword>
<comment type="caution">
    <text evidence="6">The sequence shown here is derived from an EMBL/GenBank/DDBJ whole genome shotgun (WGS) entry which is preliminary data.</text>
</comment>
<dbReference type="PROSITE" id="PS51078">
    <property type="entry name" value="ICLR_ED"/>
    <property type="match status" value="1"/>
</dbReference>
<dbReference type="Proteomes" id="UP000025756">
    <property type="component" value="Unassembled WGS sequence"/>
</dbReference>
<organism evidence="6 7">
    <name type="scientific">Bordetella bronchiseptica 00-P-2796</name>
    <dbReference type="NCBI Taxonomy" id="1331199"/>
    <lineage>
        <taxon>Bacteria</taxon>
        <taxon>Pseudomonadati</taxon>
        <taxon>Pseudomonadota</taxon>
        <taxon>Betaproteobacteria</taxon>
        <taxon>Burkholderiales</taxon>
        <taxon>Alcaligenaceae</taxon>
        <taxon>Bordetella</taxon>
    </lineage>
</organism>
<dbReference type="Pfam" id="PF01614">
    <property type="entry name" value="IclR_C"/>
    <property type="match status" value="1"/>
</dbReference>
<keyword evidence="3" id="KW-0804">Transcription</keyword>
<dbReference type="SUPFAM" id="SSF46785">
    <property type="entry name" value="Winged helix' DNA-binding domain"/>
    <property type="match status" value="1"/>
</dbReference>
<dbReference type="PROSITE" id="PS51077">
    <property type="entry name" value="HTH_ICLR"/>
    <property type="match status" value="1"/>
</dbReference>
<feature type="domain" description="HTH iclR-type" evidence="4">
    <location>
        <begin position="22"/>
        <end position="84"/>
    </location>
</feature>
<evidence type="ECO:0000313" key="7">
    <source>
        <dbReference type="Proteomes" id="UP000025756"/>
    </source>
</evidence>
<feature type="domain" description="IclR-ED" evidence="5">
    <location>
        <begin position="85"/>
        <end position="260"/>
    </location>
</feature>
<keyword evidence="2" id="KW-0238">DNA-binding</keyword>
<accession>A0ABR4RAG7</accession>
<dbReference type="PANTHER" id="PTHR30136:SF24">
    <property type="entry name" value="HTH-TYPE TRANSCRIPTIONAL REPRESSOR ALLR"/>
    <property type="match status" value="1"/>
</dbReference>
<dbReference type="Gene3D" id="3.30.450.40">
    <property type="match status" value="1"/>
</dbReference>
<evidence type="ECO:0000256" key="3">
    <source>
        <dbReference type="ARBA" id="ARBA00023163"/>
    </source>
</evidence>
<evidence type="ECO:0000313" key="6">
    <source>
        <dbReference type="EMBL" id="KCV30670.1"/>
    </source>
</evidence>
<sequence>MEVKDSDSAELEEKPEKGGDSVRAVNRALDILLAFSRQDAELTASQLLQRVGLSRPTLYRLLYTLEAKGFITASGDPQRFRLGPAVARLSHIWTETQDLAALAEPLLRELWNETQETVAIFVEQGEMRLCLAELPSPQPLSFKRGVGYTERIAMGATGRAILAFKEDALDHLEQYTRGLPLDPARFRRELKQTRQLGYATSRDELIVGAAAVAAPFFNGDRVAGSIGLFGPATRLDEAAVAALGPRVVALARKLSQALGG</sequence>
<dbReference type="Pfam" id="PF09339">
    <property type="entry name" value="HTH_IclR"/>
    <property type="match status" value="1"/>
</dbReference>
<keyword evidence="1" id="KW-0805">Transcription regulation</keyword>
<dbReference type="SMART" id="SM00346">
    <property type="entry name" value="HTH_ICLR"/>
    <property type="match status" value="1"/>
</dbReference>
<gene>
    <name evidence="6" type="ORF">L490_0475</name>
</gene>
<proteinExistence type="predicted"/>
<dbReference type="InterPro" id="IPR050707">
    <property type="entry name" value="HTH_MetabolicPath_Reg"/>
</dbReference>
<dbReference type="PANTHER" id="PTHR30136">
    <property type="entry name" value="HELIX-TURN-HELIX TRANSCRIPTIONAL REGULATOR, ICLR FAMILY"/>
    <property type="match status" value="1"/>
</dbReference>